<evidence type="ECO:0000256" key="2">
    <source>
        <dbReference type="SAM" id="SignalP"/>
    </source>
</evidence>
<dbReference type="OrthoDB" id="5877852at2759"/>
<comment type="caution">
    <text evidence="3">The sequence shown here is derived from an EMBL/GenBank/DDBJ whole genome shotgun (WGS) entry which is preliminary data.</text>
</comment>
<dbReference type="Proteomes" id="UP000218231">
    <property type="component" value="Unassembled WGS sequence"/>
</dbReference>
<feature type="region of interest" description="Disordered" evidence="1">
    <location>
        <begin position="204"/>
        <end position="247"/>
    </location>
</feature>
<keyword evidence="4" id="KW-1185">Reference proteome</keyword>
<evidence type="ECO:0000313" key="4">
    <source>
        <dbReference type="Proteomes" id="UP000218231"/>
    </source>
</evidence>
<protein>
    <submittedName>
        <fullName evidence="3">Uncharacterized protein</fullName>
    </submittedName>
</protein>
<evidence type="ECO:0000256" key="1">
    <source>
        <dbReference type="SAM" id="MobiDB-lite"/>
    </source>
</evidence>
<feature type="compositionally biased region" description="Pro residues" evidence="1">
    <location>
        <begin position="142"/>
        <end position="179"/>
    </location>
</feature>
<feature type="signal peptide" evidence="2">
    <location>
        <begin position="1"/>
        <end position="16"/>
    </location>
</feature>
<evidence type="ECO:0000313" key="3">
    <source>
        <dbReference type="EMBL" id="PAV57456.1"/>
    </source>
</evidence>
<sequence length="272" mass="31240">MRTLFALAALIILCAAVPYRSKRDTAENGNPFPVNHIEPVKTYVYTANGQFVAEMDAASTFRFEAKLQRTKRQQNQQNYGQAMEERQRAEWDRAERERLRREKCKQKKQQQVRPTNPPSPGQTMPIRDNCEPYPAREQTYPIPCPQPCPPAPQPQRQPMPCPQIQPPCPQAPQPAPPCPYQEPQRIVTCLPSPPPEKYWELYKQQWPQGAPRPQDSQHQQQQREFRVTETAIPVPCPPGQMMKPGSTKCEDVVRVVSIDSNGRVEYSTIKQN</sequence>
<keyword evidence="2" id="KW-0732">Signal</keyword>
<organism evidence="3 4">
    <name type="scientific">Diploscapter pachys</name>
    <dbReference type="NCBI Taxonomy" id="2018661"/>
    <lineage>
        <taxon>Eukaryota</taxon>
        <taxon>Metazoa</taxon>
        <taxon>Ecdysozoa</taxon>
        <taxon>Nematoda</taxon>
        <taxon>Chromadorea</taxon>
        <taxon>Rhabditida</taxon>
        <taxon>Rhabditina</taxon>
        <taxon>Rhabditomorpha</taxon>
        <taxon>Rhabditoidea</taxon>
        <taxon>Rhabditidae</taxon>
        <taxon>Diploscapter</taxon>
    </lineage>
</organism>
<reference evidence="3 4" key="1">
    <citation type="journal article" date="2017" name="Curr. Biol.">
        <title>Genome architecture and evolution of a unichromosomal asexual nematode.</title>
        <authorList>
            <person name="Fradin H."/>
            <person name="Zegar C."/>
            <person name="Gutwein M."/>
            <person name="Lucas J."/>
            <person name="Kovtun M."/>
            <person name="Corcoran D."/>
            <person name="Baugh L.R."/>
            <person name="Kiontke K."/>
            <person name="Gunsalus K."/>
            <person name="Fitch D.H."/>
            <person name="Piano F."/>
        </authorList>
    </citation>
    <scope>NUCLEOTIDE SEQUENCE [LARGE SCALE GENOMIC DNA]</scope>
    <source>
        <strain evidence="3">PF1309</strain>
    </source>
</reference>
<dbReference type="EMBL" id="LIAE01010637">
    <property type="protein sequence ID" value="PAV57456.1"/>
    <property type="molecule type" value="Genomic_DNA"/>
</dbReference>
<name>A0A2A2J6R3_9BILA</name>
<dbReference type="PRINTS" id="PR00021">
    <property type="entry name" value="PRORICH"/>
</dbReference>
<feature type="chain" id="PRO_5012832984" evidence="2">
    <location>
        <begin position="17"/>
        <end position="272"/>
    </location>
</feature>
<dbReference type="STRING" id="2018661.A0A2A2J6R3"/>
<accession>A0A2A2J6R3</accession>
<feature type="compositionally biased region" description="Basic residues" evidence="1">
    <location>
        <begin position="101"/>
        <end position="110"/>
    </location>
</feature>
<feature type="compositionally biased region" description="Basic and acidic residues" evidence="1">
    <location>
        <begin position="83"/>
        <end position="100"/>
    </location>
</feature>
<dbReference type="AlphaFoldDB" id="A0A2A2J6R3"/>
<feature type="region of interest" description="Disordered" evidence="1">
    <location>
        <begin position="72"/>
        <end position="179"/>
    </location>
</feature>
<proteinExistence type="predicted"/>
<gene>
    <name evidence="3" type="ORF">WR25_26881</name>
</gene>